<comment type="caution">
    <text evidence="2">The sequence shown here is derived from an EMBL/GenBank/DDBJ whole genome shotgun (WGS) entry which is preliminary data.</text>
</comment>
<name>A0A2T6AXH5_9RHOB</name>
<evidence type="ECO:0000256" key="1">
    <source>
        <dbReference type="SAM" id="SignalP"/>
    </source>
</evidence>
<reference evidence="2 3" key="1">
    <citation type="submission" date="2018-04" db="EMBL/GenBank/DDBJ databases">
        <title>Genomic Encyclopedia of Archaeal and Bacterial Type Strains, Phase II (KMG-II): from individual species to whole genera.</title>
        <authorList>
            <person name="Goeker M."/>
        </authorList>
    </citation>
    <scope>NUCLEOTIDE SEQUENCE [LARGE SCALE GENOMIC DNA]</scope>
    <source>
        <strain evidence="2 3">DSM 21823</strain>
    </source>
</reference>
<dbReference type="Proteomes" id="UP000244224">
    <property type="component" value="Unassembled WGS sequence"/>
</dbReference>
<dbReference type="InterPro" id="IPR011852">
    <property type="entry name" value="TRAP_TAXI"/>
</dbReference>
<feature type="chain" id="PRO_5015395121" description="TRAP transporter TAXI family solute receptor" evidence="1">
    <location>
        <begin position="30"/>
        <end position="321"/>
    </location>
</feature>
<gene>
    <name evidence="2" type="ORF">C8N34_10916</name>
</gene>
<proteinExistence type="predicted"/>
<evidence type="ECO:0000313" key="2">
    <source>
        <dbReference type="EMBL" id="PTX48512.1"/>
    </source>
</evidence>
<dbReference type="NCBIfam" id="TIGR02122">
    <property type="entry name" value="TRAP_TAXI"/>
    <property type="match status" value="1"/>
</dbReference>
<dbReference type="PANTHER" id="PTHR42941">
    <property type="entry name" value="SLL1037 PROTEIN"/>
    <property type="match status" value="1"/>
</dbReference>
<dbReference type="PANTHER" id="PTHR42941:SF1">
    <property type="entry name" value="SLL1037 PROTEIN"/>
    <property type="match status" value="1"/>
</dbReference>
<keyword evidence="3" id="KW-1185">Reference proteome</keyword>
<evidence type="ECO:0000313" key="3">
    <source>
        <dbReference type="Proteomes" id="UP000244224"/>
    </source>
</evidence>
<keyword evidence="1" id="KW-0732">Signal</keyword>
<dbReference type="EMBL" id="QBKP01000009">
    <property type="protein sequence ID" value="PTX48512.1"/>
    <property type="molecule type" value="Genomic_DNA"/>
</dbReference>
<dbReference type="SUPFAM" id="SSF53850">
    <property type="entry name" value="Periplasmic binding protein-like II"/>
    <property type="match status" value="1"/>
</dbReference>
<protein>
    <recommendedName>
        <fullName evidence="4">TRAP transporter TAXI family solute receptor</fullName>
    </recommendedName>
</protein>
<dbReference type="CDD" id="cd13567">
    <property type="entry name" value="PBP2_TtGluBP"/>
    <property type="match status" value="1"/>
</dbReference>
<evidence type="ECO:0008006" key="4">
    <source>
        <dbReference type="Google" id="ProtNLM"/>
    </source>
</evidence>
<dbReference type="RefSeq" id="WP_407645958.1">
    <property type="nucleotide sequence ID" value="NZ_QBKP01000009.1"/>
</dbReference>
<organism evidence="2 3">
    <name type="scientific">Gemmobacter caeni</name>
    <dbReference type="NCBI Taxonomy" id="589035"/>
    <lineage>
        <taxon>Bacteria</taxon>
        <taxon>Pseudomonadati</taxon>
        <taxon>Pseudomonadota</taxon>
        <taxon>Alphaproteobacteria</taxon>
        <taxon>Rhodobacterales</taxon>
        <taxon>Paracoccaceae</taxon>
        <taxon>Gemmobacter</taxon>
    </lineage>
</organism>
<dbReference type="Pfam" id="PF16868">
    <property type="entry name" value="NMT1_3"/>
    <property type="match status" value="1"/>
</dbReference>
<feature type="signal peptide" evidence="1">
    <location>
        <begin position="1"/>
        <end position="29"/>
    </location>
</feature>
<dbReference type="Gene3D" id="3.40.190.10">
    <property type="entry name" value="Periplasmic binding protein-like II"/>
    <property type="match status" value="2"/>
</dbReference>
<dbReference type="AlphaFoldDB" id="A0A2T6AXH5"/>
<sequence>MTKSMGGLRRFRMAMLAGAVALSPAAVQADQFINILTGGTSGVYYPIGVALSKIYGDGIEGARTQVQSTKASVENLNLLQQGKGEFAIALGDSVKMAWEGNEEAGFKAPLSKLRGIAAAYPNYIQIAASSEAGVKTLADLKGKSLSVGAAKSGTELNARAILAAAGMSYDDLAKTEYLPFAESVELLKNRQLDATLQSAGLGVASLKDLATSVPTTIVAVPADVVEKIGAPYIPATIPAGTYEGQTEDVPTAAVVNFFLTHEDVPEETVYQMTKLMFEHLPQLVAAHKAAEAISLETATQGMPLPLHPGAERYYREVGLIK</sequence>
<accession>A0A2T6AXH5</accession>